<feature type="compositionally biased region" description="Basic and acidic residues" evidence="1">
    <location>
        <begin position="13"/>
        <end position="29"/>
    </location>
</feature>
<dbReference type="RefSeq" id="WP_204746647.1">
    <property type="nucleotide sequence ID" value="NZ_CP069188.1"/>
</dbReference>
<reference evidence="2 3" key="1">
    <citation type="submission" date="2021-01" db="EMBL/GenBank/DDBJ databases">
        <title>Genome Sequence and Methylation Pattern of Haloterrigena salifodinae BOL5-1, An Extremely Halophilic Archaeon from a Bolivian Salt Mine.</title>
        <authorList>
            <person name="DasSarma P."/>
            <person name="Anton B.P."/>
            <person name="DasSarma S.L."/>
            <person name="von Ehrenheim H.A.L."/>
            <person name="Martinez F.L."/>
            <person name="Guzman D."/>
            <person name="Roberts R.J."/>
            <person name="DasSarma S."/>
        </authorList>
    </citation>
    <scope>NUCLEOTIDE SEQUENCE [LARGE SCALE GENOMIC DNA]</scope>
    <source>
        <strain evidence="2 3">BOL5-1</strain>
    </source>
</reference>
<dbReference type="Proteomes" id="UP000637819">
    <property type="component" value="Chromosome"/>
</dbReference>
<gene>
    <name evidence="2" type="ORF">JMJ58_11880</name>
</gene>
<organism evidence="2 3">
    <name type="scientific">Haloterrigena salifodinae</name>
    <dbReference type="NCBI Taxonomy" id="2675099"/>
    <lineage>
        <taxon>Archaea</taxon>
        <taxon>Methanobacteriati</taxon>
        <taxon>Methanobacteriota</taxon>
        <taxon>Stenosarchaea group</taxon>
        <taxon>Halobacteria</taxon>
        <taxon>Halobacteriales</taxon>
        <taxon>Natrialbaceae</taxon>
        <taxon>Haloterrigena</taxon>
    </lineage>
</organism>
<feature type="region of interest" description="Disordered" evidence="1">
    <location>
        <begin position="1"/>
        <end position="38"/>
    </location>
</feature>
<sequence length="259" mass="28225">MSQTTSPSAAEQLSDRLEAGTERLLRETTDGEPSDSLSATAAELWDVVEEVEDLLETIDLENLPDVVETSALPDLLELDGLPDAIREKDLDQVLDLSTIRRAVNLHELWNTVDLVDFQRELRQLKAELEDVVGPDALDSSGDSEAAAEVRSFIDEIKPDAADAAIQQKAKKAAKTARNGVIEGHSKFETLYESKQRGSGYAGRKPVSNNPTAVSSVPYGPLPAGISTRVSTVPGNVRGAKVNALPRIYGRRWKTARRPR</sequence>
<name>A0A8T8DVM5_9EURY</name>
<accession>A0A8T8DVM5</accession>
<feature type="compositionally biased region" description="Polar residues" evidence="1">
    <location>
        <begin position="1"/>
        <end position="11"/>
    </location>
</feature>
<proteinExistence type="predicted"/>
<evidence type="ECO:0000313" key="2">
    <source>
        <dbReference type="EMBL" id="QRV13654.1"/>
    </source>
</evidence>
<evidence type="ECO:0000313" key="3">
    <source>
        <dbReference type="Proteomes" id="UP000637819"/>
    </source>
</evidence>
<dbReference type="GeneID" id="62875834"/>
<dbReference type="AlphaFoldDB" id="A0A8T8DVM5"/>
<evidence type="ECO:0000256" key="1">
    <source>
        <dbReference type="SAM" id="MobiDB-lite"/>
    </source>
</evidence>
<dbReference type="EMBL" id="CP069188">
    <property type="protein sequence ID" value="QRV13654.1"/>
    <property type="molecule type" value="Genomic_DNA"/>
</dbReference>
<keyword evidence="3" id="KW-1185">Reference proteome</keyword>
<dbReference type="OrthoDB" id="205324at2157"/>
<dbReference type="KEGG" id="hsal:JMJ58_11880"/>
<protein>
    <submittedName>
        <fullName evidence="2">Uncharacterized protein</fullName>
    </submittedName>
</protein>